<keyword evidence="4" id="KW-1185">Reference proteome</keyword>
<dbReference type="InterPro" id="IPR006675">
    <property type="entry name" value="HDIG_dom"/>
</dbReference>
<name>A0A939IHT3_CLOAM</name>
<gene>
    <name evidence="3" type="ORF">JYB65_12525</name>
</gene>
<dbReference type="InterPro" id="IPR006674">
    <property type="entry name" value="HD_domain"/>
</dbReference>
<evidence type="ECO:0000313" key="4">
    <source>
        <dbReference type="Proteomes" id="UP000664545"/>
    </source>
</evidence>
<evidence type="ECO:0000313" key="3">
    <source>
        <dbReference type="EMBL" id="MBN7774192.1"/>
    </source>
</evidence>
<organism evidence="3 4">
    <name type="scientific">Clostridium aminobutyricum</name>
    <dbReference type="NCBI Taxonomy" id="33953"/>
    <lineage>
        <taxon>Bacteria</taxon>
        <taxon>Bacillati</taxon>
        <taxon>Bacillota</taxon>
        <taxon>Clostridia</taxon>
        <taxon>Eubacteriales</taxon>
        <taxon>Clostridiaceae</taxon>
        <taxon>Clostridium</taxon>
    </lineage>
</organism>
<dbReference type="PANTHER" id="PTHR47545">
    <property type="entry name" value="MULTIFUNCTIONAL CCA PROTEIN"/>
    <property type="match status" value="1"/>
</dbReference>
<comment type="caution">
    <text evidence="3">The sequence shown here is derived from an EMBL/GenBank/DDBJ whole genome shotgun (WGS) entry which is preliminary data.</text>
</comment>
<dbReference type="Pfam" id="PF01966">
    <property type="entry name" value="HD"/>
    <property type="match status" value="1"/>
</dbReference>
<dbReference type="InterPro" id="IPR003607">
    <property type="entry name" value="HD/PDEase_dom"/>
</dbReference>
<feature type="domain" description="HD" evidence="2">
    <location>
        <begin position="72"/>
        <end position="145"/>
    </location>
</feature>
<dbReference type="CDD" id="cd00077">
    <property type="entry name" value="HDc"/>
    <property type="match status" value="1"/>
</dbReference>
<dbReference type="EMBL" id="JAFJZZ010000007">
    <property type="protein sequence ID" value="MBN7774192.1"/>
    <property type="molecule type" value="Genomic_DNA"/>
</dbReference>
<dbReference type="Proteomes" id="UP000664545">
    <property type="component" value="Unassembled WGS sequence"/>
</dbReference>
<dbReference type="PANTHER" id="PTHR47545:SF2">
    <property type="entry name" value="CC-ADDING TRNA NUCLEOTIDYLTRANSFERASE"/>
    <property type="match status" value="1"/>
</dbReference>
<accession>A0A939IHT3</accession>
<dbReference type="RefSeq" id="WP_206583034.1">
    <property type="nucleotide sequence ID" value="NZ_JAFJZZ010000007.1"/>
</dbReference>
<dbReference type="InterPro" id="IPR050124">
    <property type="entry name" value="tRNA_CCA-adding_enzyme"/>
</dbReference>
<dbReference type="AlphaFoldDB" id="A0A939IHT3"/>
<dbReference type="NCBIfam" id="TIGR00277">
    <property type="entry name" value="HDIG"/>
    <property type="match status" value="1"/>
</dbReference>
<evidence type="ECO:0000259" key="2">
    <source>
        <dbReference type="Pfam" id="PF01966"/>
    </source>
</evidence>
<evidence type="ECO:0000256" key="1">
    <source>
        <dbReference type="ARBA" id="ARBA00022741"/>
    </source>
</evidence>
<proteinExistence type="predicted"/>
<protein>
    <submittedName>
        <fullName evidence="3">HDIG domain-containing protein</fullName>
    </submittedName>
</protein>
<keyword evidence="1" id="KW-0547">Nucleotide-binding</keyword>
<reference evidence="3" key="1">
    <citation type="submission" date="2021-02" db="EMBL/GenBank/DDBJ databases">
        <title>Abyssanaerobacter marinus gen.nov., sp., nov, anaerobic bacterium isolated from the Onnuri vent field of Indian Ocean and suggestion of Mogibacteriaceae fam. nov., and proposal of reclassification of ambiguous this family's genus member.</title>
        <authorList>
            <person name="Kim Y.J."/>
            <person name="Yang J.-A."/>
        </authorList>
    </citation>
    <scope>NUCLEOTIDE SEQUENCE</scope>
    <source>
        <strain evidence="3">DSM 2634</strain>
    </source>
</reference>
<dbReference type="GO" id="GO:0000166">
    <property type="term" value="F:nucleotide binding"/>
    <property type="evidence" value="ECO:0007669"/>
    <property type="project" value="UniProtKB-KW"/>
</dbReference>
<sequence length="202" mass="23003">MNTNDELFTSINEHLLGDEKPSIYLNKICKTPEFKVYPFNMLLALQDSKQSPKHHPEGNVWNHTMLVVDEAANRKYQSKDAEVFMWAALLHDIGKPPTTKVRKGRITSYNHDTFGAKLADEFLSSLDAPKDFIDSTCALVRFHMHVLYVINNLPFGNVQKLKQCTDVHELALLGLCDRLGRTGSSISEEEKNIQLFLSKIQE</sequence>
<dbReference type="SUPFAM" id="SSF109604">
    <property type="entry name" value="HD-domain/PDEase-like"/>
    <property type="match status" value="1"/>
</dbReference>
<dbReference type="Gene3D" id="1.10.3090.10">
    <property type="entry name" value="cca-adding enzyme, domain 2"/>
    <property type="match status" value="1"/>
</dbReference>